<keyword evidence="2" id="KW-1185">Reference proteome</keyword>
<evidence type="ECO:0000313" key="2">
    <source>
        <dbReference type="Proteomes" id="UP000299102"/>
    </source>
</evidence>
<name>A0A4C1ZCU5_EUMVA</name>
<comment type="caution">
    <text evidence="1">The sequence shown here is derived from an EMBL/GenBank/DDBJ whole genome shotgun (WGS) entry which is preliminary data.</text>
</comment>
<gene>
    <name evidence="1" type="ORF">EVAR_67737_1</name>
</gene>
<protein>
    <submittedName>
        <fullName evidence="1">Uncharacterized protein</fullName>
    </submittedName>
</protein>
<dbReference type="OrthoDB" id="5794356at2759"/>
<sequence>MFGVSLKDRCRNSDVGERCGLKEDVGIRVEKRHRSESCLSIPDVVIASATTDGRQQRHWAGAEGLRSKSRTYKAHLSAEFHLKR</sequence>
<accession>A0A4C1ZCU5</accession>
<organism evidence="1 2">
    <name type="scientific">Eumeta variegata</name>
    <name type="common">Bagworm moth</name>
    <name type="synonym">Eumeta japonica</name>
    <dbReference type="NCBI Taxonomy" id="151549"/>
    <lineage>
        <taxon>Eukaryota</taxon>
        <taxon>Metazoa</taxon>
        <taxon>Ecdysozoa</taxon>
        <taxon>Arthropoda</taxon>
        <taxon>Hexapoda</taxon>
        <taxon>Insecta</taxon>
        <taxon>Pterygota</taxon>
        <taxon>Neoptera</taxon>
        <taxon>Endopterygota</taxon>
        <taxon>Lepidoptera</taxon>
        <taxon>Glossata</taxon>
        <taxon>Ditrysia</taxon>
        <taxon>Tineoidea</taxon>
        <taxon>Psychidae</taxon>
        <taxon>Oiketicinae</taxon>
        <taxon>Eumeta</taxon>
    </lineage>
</organism>
<dbReference type="AlphaFoldDB" id="A0A4C1ZCU5"/>
<proteinExistence type="predicted"/>
<evidence type="ECO:0000313" key="1">
    <source>
        <dbReference type="EMBL" id="GBP85560.1"/>
    </source>
</evidence>
<reference evidence="1 2" key="1">
    <citation type="journal article" date="2019" name="Commun. Biol.">
        <title>The bagworm genome reveals a unique fibroin gene that provides high tensile strength.</title>
        <authorList>
            <person name="Kono N."/>
            <person name="Nakamura H."/>
            <person name="Ohtoshi R."/>
            <person name="Tomita M."/>
            <person name="Numata K."/>
            <person name="Arakawa K."/>
        </authorList>
    </citation>
    <scope>NUCLEOTIDE SEQUENCE [LARGE SCALE GENOMIC DNA]</scope>
</reference>
<dbReference type="EMBL" id="BGZK01001745">
    <property type="protein sequence ID" value="GBP85560.1"/>
    <property type="molecule type" value="Genomic_DNA"/>
</dbReference>
<dbReference type="Proteomes" id="UP000299102">
    <property type="component" value="Unassembled WGS sequence"/>
</dbReference>